<dbReference type="EMBL" id="CAEZYQ010000006">
    <property type="protein sequence ID" value="CAB4736688.1"/>
    <property type="molecule type" value="Genomic_DNA"/>
</dbReference>
<proteinExistence type="predicted"/>
<gene>
    <name evidence="5" type="ORF">UFOPK2761_00960</name>
</gene>
<dbReference type="GO" id="GO:0032259">
    <property type="term" value="P:methylation"/>
    <property type="evidence" value="ECO:0007669"/>
    <property type="project" value="UniProtKB-KW"/>
</dbReference>
<dbReference type="InterPro" id="IPR013216">
    <property type="entry name" value="Methyltransf_11"/>
</dbReference>
<sequence>MSSRGWGGPGQAAAYAATCARLCAGAHPAVLAAVRPLTGRRVLDVGAGDGRLARALRGAGAHVVAVDPDPDMAGFSAGLPDLPFEDGAFDVVVACFVLNHVDDPRAAAAELARVTAPGGRVVATIWPSGTTAQSRMWQRVLDAEGVVPGPGVRLPEHLDFPRTVDGLGGLLRGAGLETEAREVGWTHDGPLAELWEGAAAGIGGIGATVAGQPVEVRERLRAAYDVEVGALAEDDRLRFRTEAVLAVGTRPGRMPG</sequence>
<dbReference type="Gene3D" id="3.40.50.150">
    <property type="entry name" value="Vaccinia Virus protein VP39"/>
    <property type="match status" value="1"/>
</dbReference>
<keyword evidence="1" id="KW-0489">Methyltransferase</keyword>
<dbReference type="GO" id="GO:0008168">
    <property type="term" value="F:methyltransferase activity"/>
    <property type="evidence" value="ECO:0007669"/>
    <property type="project" value="UniProtKB-KW"/>
</dbReference>
<dbReference type="Pfam" id="PF08241">
    <property type="entry name" value="Methyltransf_11"/>
    <property type="match status" value="1"/>
</dbReference>
<accession>A0A6J6SPV1</accession>
<feature type="domain" description="Methyltransferase type 11" evidence="4">
    <location>
        <begin position="43"/>
        <end position="122"/>
    </location>
</feature>
<evidence type="ECO:0000313" key="5">
    <source>
        <dbReference type="EMBL" id="CAB4736688.1"/>
    </source>
</evidence>
<keyword evidence="3" id="KW-0949">S-adenosyl-L-methionine</keyword>
<name>A0A6J6SPV1_9ZZZZ</name>
<dbReference type="AlphaFoldDB" id="A0A6J6SPV1"/>
<keyword evidence="2" id="KW-0808">Transferase</keyword>
<dbReference type="CDD" id="cd02440">
    <property type="entry name" value="AdoMet_MTases"/>
    <property type="match status" value="1"/>
</dbReference>
<dbReference type="InterPro" id="IPR029063">
    <property type="entry name" value="SAM-dependent_MTases_sf"/>
</dbReference>
<evidence type="ECO:0000256" key="1">
    <source>
        <dbReference type="ARBA" id="ARBA00022603"/>
    </source>
</evidence>
<evidence type="ECO:0000259" key="4">
    <source>
        <dbReference type="Pfam" id="PF08241"/>
    </source>
</evidence>
<dbReference type="PANTHER" id="PTHR43464">
    <property type="entry name" value="METHYLTRANSFERASE"/>
    <property type="match status" value="1"/>
</dbReference>
<dbReference type="PANTHER" id="PTHR43464:SF19">
    <property type="entry name" value="UBIQUINONE BIOSYNTHESIS O-METHYLTRANSFERASE, MITOCHONDRIAL"/>
    <property type="match status" value="1"/>
</dbReference>
<reference evidence="5" key="1">
    <citation type="submission" date="2020-05" db="EMBL/GenBank/DDBJ databases">
        <authorList>
            <person name="Chiriac C."/>
            <person name="Salcher M."/>
            <person name="Ghai R."/>
            <person name="Kavagutti S V."/>
        </authorList>
    </citation>
    <scope>NUCLEOTIDE SEQUENCE</scope>
</reference>
<evidence type="ECO:0000256" key="3">
    <source>
        <dbReference type="ARBA" id="ARBA00022691"/>
    </source>
</evidence>
<evidence type="ECO:0000256" key="2">
    <source>
        <dbReference type="ARBA" id="ARBA00022679"/>
    </source>
</evidence>
<organism evidence="5">
    <name type="scientific">freshwater metagenome</name>
    <dbReference type="NCBI Taxonomy" id="449393"/>
    <lineage>
        <taxon>unclassified sequences</taxon>
        <taxon>metagenomes</taxon>
        <taxon>ecological metagenomes</taxon>
    </lineage>
</organism>
<dbReference type="SUPFAM" id="SSF53335">
    <property type="entry name" value="S-adenosyl-L-methionine-dependent methyltransferases"/>
    <property type="match status" value="1"/>
</dbReference>
<protein>
    <submittedName>
        <fullName evidence="5">Unannotated protein</fullName>
    </submittedName>
</protein>